<dbReference type="PROSITE" id="PS01125">
    <property type="entry name" value="ROK"/>
    <property type="match status" value="1"/>
</dbReference>
<dbReference type="Proteomes" id="UP000001208">
    <property type="component" value="Chromosome"/>
</dbReference>
<dbReference type="RefSeq" id="WP_012500487.1">
    <property type="nucleotide sequence ID" value="NC_011026.1"/>
</dbReference>
<dbReference type="GO" id="GO:0008761">
    <property type="term" value="F:UDP-N-acetylglucosamine 2-epimerase activity"/>
    <property type="evidence" value="ECO:0007669"/>
    <property type="project" value="TreeGrafter"/>
</dbReference>
<reference evidence="2 3" key="1">
    <citation type="submission" date="2008-06" db="EMBL/GenBank/DDBJ databases">
        <title>Complete sequence of Chloroherpeton thalassium ATCC 35110.</title>
        <authorList>
            <consortium name="US DOE Joint Genome Institute"/>
            <person name="Lucas S."/>
            <person name="Copeland A."/>
            <person name="Lapidus A."/>
            <person name="Glavina del Rio T."/>
            <person name="Dalin E."/>
            <person name="Tice H."/>
            <person name="Bruce D."/>
            <person name="Goodwin L."/>
            <person name="Pitluck S."/>
            <person name="Schmutz J."/>
            <person name="Larimer F."/>
            <person name="Land M."/>
            <person name="Hauser L."/>
            <person name="Kyrpides N."/>
            <person name="Mikhailova N."/>
            <person name="Liu Z."/>
            <person name="Li T."/>
            <person name="Zhao F."/>
            <person name="Overmann J."/>
            <person name="Bryant D.A."/>
            <person name="Richardson P."/>
        </authorList>
    </citation>
    <scope>NUCLEOTIDE SEQUENCE [LARGE SCALE GENOMIC DNA]</scope>
    <source>
        <strain evidence="3">ATCC 35110 / GB-78</strain>
    </source>
</reference>
<dbReference type="EMBL" id="CP001100">
    <property type="protein sequence ID" value="ACF14404.1"/>
    <property type="molecule type" value="Genomic_DNA"/>
</dbReference>
<evidence type="ECO:0000256" key="1">
    <source>
        <dbReference type="ARBA" id="ARBA00006479"/>
    </source>
</evidence>
<dbReference type="AlphaFoldDB" id="B3QUF5"/>
<dbReference type="eggNOG" id="COG1940">
    <property type="taxonomic scope" value="Bacteria"/>
</dbReference>
<dbReference type="Pfam" id="PF00480">
    <property type="entry name" value="ROK"/>
    <property type="match status" value="1"/>
</dbReference>
<dbReference type="PANTHER" id="PTHR18964:SF149">
    <property type="entry name" value="BIFUNCTIONAL UDP-N-ACETYLGLUCOSAMINE 2-EPIMERASE_N-ACETYLMANNOSAMINE KINASE"/>
    <property type="match status" value="1"/>
</dbReference>
<gene>
    <name evidence="2" type="ordered locus">Ctha_1950</name>
</gene>
<accession>B3QUF5</accession>
<sequence>MKMLWGIDLGGTKIEGVVLNPETPNLPLCRLRIDTQAQGGYAHIIERIALLISQMSVQVGGVMPNVVGVGTPGAIDPISGKLKNSNTVCLNGQPLKMALEKRLGVALRMANDANCFALAEAYLGAGRPESRAQEHIVFGVIMGTGVGGGLVVNGQVVAGCQGIAGEWGHNVIEPEGEKCYCGKKGCVETVISGPALERFYENLAGSRRSLKEISQRARIGQDAFAEKTLARLTAYFGKAIATVINIVDPHVIVLGGGVGNIDLLYSKGIAEAQKHVFNNRFETKIVKPTLGDSAGVFGAALLCQDFRSAS</sequence>
<dbReference type="InterPro" id="IPR049874">
    <property type="entry name" value="ROK_cs"/>
</dbReference>
<name>B3QUF5_CHLT3</name>
<proteinExistence type="inferred from homology"/>
<dbReference type="InterPro" id="IPR043129">
    <property type="entry name" value="ATPase_NBD"/>
</dbReference>
<dbReference type="OrthoDB" id="9810372at2"/>
<dbReference type="GO" id="GO:0009384">
    <property type="term" value="F:N-acylmannosamine kinase activity"/>
    <property type="evidence" value="ECO:0007669"/>
    <property type="project" value="TreeGrafter"/>
</dbReference>
<keyword evidence="3" id="KW-1185">Reference proteome</keyword>
<dbReference type="STRING" id="517418.Ctha_1950"/>
<dbReference type="KEGG" id="cts:Ctha_1950"/>
<protein>
    <submittedName>
        <fullName evidence="2">ROK family protein</fullName>
    </submittedName>
</protein>
<evidence type="ECO:0000313" key="3">
    <source>
        <dbReference type="Proteomes" id="UP000001208"/>
    </source>
</evidence>
<dbReference type="InterPro" id="IPR000600">
    <property type="entry name" value="ROK"/>
</dbReference>
<evidence type="ECO:0000313" key="2">
    <source>
        <dbReference type="EMBL" id="ACF14404.1"/>
    </source>
</evidence>
<comment type="similarity">
    <text evidence="1">Belongs to the ROK (NagC/XylR) family.</text>
</comment>
<dbReference type="Gene3D" id="3.30.420.40">
    <property type="match status" value="2"/>
</dbReference>
<organism evidence="2 3">
    <name type="scientific">Chloroherpeton thalassium (strain ATCC 35110 / GB-78)</name>
    <dbReference type="NCBI Taxonomy" id="517418"/>
    <lineage>
        <taxon>Bacteria</taxon>
        <taxon>Pseudomonadati</taxon>
        <taxon>Chlorobiota</taxon>
        <taxon>Chlorobiia</taxon>
        <taxon>Chlorobiales</taxon>
        <taxon>Chloroherpetonaceae</taxon>
        <taxon>Chloroherpeton</taxon>
    </lineage>
</organism>
<dbReference type="HOGENOM" id="CLU_036604_0_3_10"/>
<dbReference type="SUPFAM" id="SSF53067">
    <property type="entry name" value="Actin-like ATPase domain"/>
    <property type="match status" value="1"/>
</dbReference>
<dbReference type="PANTHER" id="PTHR18964">
    <property type="entry name" value="ROK (REPRESSOR, ORF, KINASE) FAMILY"/>
    <property type="match status" value="1"/>
</dbReference>